<organism evidence="2 3">
    <name type="scientific">Arthrobacter terrae</name>
    <dbReference type="NCBI Taxonomy" id="2935737"/>
    <lineage>
        <taxon>Bacteria</taxon>
        <taxon>Bacillati</taxon>
        <taxon>Actinomycetota</taxon>
        <taxon>Actinomycetes</taxon>
        <taxon>Micrococcales</taxon>
        <taxon>Micrococcaceae</taxon>
        <taxon>Arthrobacter</taxon>
    </lineage>
</organism>
<accession>A0A931G5N1</accession>
<dbReference type="Proteomes" id="UP000655366">
    <property type="component" value="Unassembled WGS sequence"/>
</dbReference>
<evidence type="ECO:0000256" key="1">
    <source>
        <dbReference type="SAM" id="MobiDB-lite"/>
    </source>
</evidence>
<gene>
    <name evidence="2" type="ORF">IV500_12130</name>
</gene>
<evidence type="ECO:0000313" key="3">
    <source>
        <dbReference type="Proteomes" id="UP000655366"/>
    </source>
</evidence>
<reference evidence="2 3" key="1">
    <citation type="submission" date="2020-11" db="EMBL/GenBank/DDBJ databases">
        <title>Arthrobacter antarcticus sp. nov., isolated from Antarctic Soil.</title>
        <authorList>
            <person name="Li J."/>
        </authorList>
    </citation>
    <scope>NUCLEOTIDE SEQUENCE [LARGE SCALE GENOMIC DNA]</scope>
    <source>
        <strain evidence="2 3">Z1-20</strain>
    </source>
</reference>
<sequence length="113" mass="12410">MTHRNRSIPRAGRKSSMRQSTDCELISPVEEPLPVLTRQQNDMLKEFLDLVAVLNYKAVRLGSFYSALPEGSPAEAENDRALSYIQTSLEDVMATAVGIAKSFGPEQQARAAA</sequence>
<feature type="compositionally biased region" description="Basic residues" evidence="1">
    <location>
        <begin position="1"/>
        <end position="16"/>
    </location>
</feature>
<name>A0A931G5N1_9MICC</name>
<dbReference type="AlphaFoldDB" id="A0A931G5N1"/>
<feature type="region of interest" description="Disordered" evidence="1">
    <location>
        <begin position="1"/>
        <end position="22"/>
    </location>
</feature>
<proteinExistence type="predicted"/>
<dbReference type="RefSeq" id="WP_196397070.1">
    <property type="nucleotide sequence ID" value="NZ_JADNYM010000014.1"/>
</dbReference>
<protein>
    <submittedName>
        <fullName evidence="2">Uncharacterized protein</fullName>
    </submittedName>
</protein>
<dbReference type="EMBL" id="JADNYM010000014">
    <property type="protein sequence ID" value="MBG0740128.1"/>
    <property type="molecule type" value="Genomic_DNA"/>
</dbReference>
<comment type="caution">
    <text evidence="2">The sequence shown here is derived from an EMBL/GenBank/DDBJ whole genome shotgun (WGS) entry which is preliminary data.</text>
</comment>
<evidence type="ECO:0000313" key="2">
    <source>
        <dbReference type="EMBL" id="MBG0740128.1"/>
    </source>
</evidence>
<keyword evidence="3" id="KW-1185">Reference proteome</keyword>